<gene>
    <name evidence="3" type="ORF">SAMN02745129_0738</name>
</gene>
<dbReference type="AlphaFoldDB" id="A0A1M5MS16"/>
<dbReference type="EMBL" id="FQXG01000001">
    <property type="protein sequence ID" value="SHG79573.1"/>
    <property type="molecule type" value="Genomic_DNA"/>
</dbReference>
<dbReference type="OrthoDB" id="9780765at2"/>
<reference evidence="3 4" key="1">
    <citation type="submission" date="2016-11" db="EMBL/GenBank/DDBJ databases">
        <authorList>
            <person name="Jaros S."/>
            <person name="Januszkiewicz K."/>
            <person name="Wedrychowicz H."/>
        </authorList>
    </citation>
    <scope>NUCLEOTIDE SEQUENCE [LARGE SCALE GENOMIC DNA]</scope>
    <source>
        <strain evidence="3 4">DSM 16917</strain>
    </source>
</reference>
<dbReference type="PRINTS" id="PR00412">
    <property type="entry name" value="EPOXHYDRLASE"/>
</dbReference>
<protein>
    <submittedName>
        <fullName evidence="3">Haloalkane dehalogenase</fullName>
    </submittedName>
</protein>
<dbReference type="NCBIfam" id="NF002043">
    <property type="entry name" value="PRK00870.1"/>
    <property type="match status" value="1"/>
</dbReference>
<accession>A0A1M5MS16</accession>
<dbReference type="RefSeq" id="WP_067654124.1">
    <property type="nucleotide sequence ID" value="NZ_FQXG01000001.1"/>
</dbReference>
<dbReference type="STRING" id="299255.SAMN02745129_0738"/>
<dbReference type="GO" id="GO:0004301">
    <property type="term" value="F:epoxide hydrolase activity"/>
    <property type="evidence" value="ECO:0007669"/>
    <property type="project" value="TreeGrafter"/>
</dbReference>
<dbReference type="Proteomes" id="UP000184268">
    <property type="component" value="Unassembled WGS sequence"/>
</dbReference>
<dbReference type="Gene3D" id="3.40.50.1820">
    <property type="entry name" value="alpha/beta hydrolase"/>
    <property type="match status" value="1"/>
</dbReference>
<evidence type="ECO:0000313" key="3">
    <source>
        <dbReference type="EMBL" id="SHG79573.1"/>
    </source>
</evidence>
<dbReference type="InterPro" id="IPR000073">
    <property type="entry name" value="AB_hydrolase_1"/>
</dbReference>
<proteinExistence type="predicted"/>
<dbReference type="InterPro" id="IPR000639">
    <property type="entry name" value="Epox_hydrolase-like"/>
</dbReference>
<dbReference type="SUPFAM" id="SSF53474">
    <property type="entry name" value="alpha/beta-Hydrolases"/>
    <property type="match status" value="1"/>
</dbReference>
<name>A0A1M5MS16_9GAMM</name>
<dbReference type="Pfam" id="PF00561">
    <property type="entry name" value="Abhydrolase_1"/>
    <property type="match status" value="1"/>
</dbReference>
<evidence type="ECO:0000259" key="2">
    <source>
        <dbReference type="Pfam" id="PF00561"/>
    </source>
</evidence>
<organism evidence="3 4">
    <name type="scientific">Ferrimonas marina</name>
    <dbReference type="NCBI Taxonomy" id="299255"/>
    <lineage>
        <taxon>Bacteria</taxon>
        <taxon>Pseudomonadati</taxon>
        <taxon>Pseudomonadota</taxon>
        <taxon>Gammaproteobacteria</taxon>
        <taxon>Alteromonadales</taxon>
        <taxon>Ferrimonadaceae</taxon>
        <taxon>Ferrimonas</taxon>
    </lineage>
</organism>
<evidence type="ECO:0000256" key="1">
    <source>
        <dbReference type="ARBA" id="ARBA00022801"/>
    </source>
</evidence>
<keyword evidence="1" id="KW-0378">Hydrolase</keyword>
<evidence type="ECO:0000313" key="4">
    <source>
        <dbReference type="Proteomes" id="UP000184268"/>
    </source>
</evidence>
<dbReference type="InterPro" id="IPR029058">
    <property type="entry name" value="AB_hydrolase_fold"/>
</dbReference>
<dbReference type="PANTHER" id="PTHR42977:SF3">
    <property type="entry name" value="AB HYDROLASE-1 DOMAIN-CONTAINING PROTEIN"/>
    <property type="match status" value="1"/>
</dbReference>
<dbReference type="PRINTS" id="PR00111">
    <property type="entry name" value="ABHYDROLASE"/>
</dbReference>
<dbReference type="PANTHER" id="PTHR42977">
    <property type="entry name" value="HYDROLASE-RELATED"/>
    <property type="match status" value="1"/>
</dbReference>
<sequence>MIDAVRTPDARFASLPDYPFSPNYFEGQGDYQGLRGHYLDEGPKDAEEVFLCLHGQPTWSYLYRKMIPHFVAAGARVIAPDLLGFGRSDKPVDEATYDFHFHRNYLLSFIEALDLRNVTLVCQDWGGLLGLTLPMEAPERFKRLLIMNTALINGHVNQAFLDWKADFDRDPDVPLAQIMKKYAPSLSEAEAEAYEAPFPSIEYKAGVRRFPQMVATSTDFPGINTSRRAAEFWSTQWQGPSFMAIGMQDKMLGPEVMGYMRSLISGCPEPMEVPEAGHFVQEFGGPIAERALKAFGFTQ</sequence>
<keyword evidence="4" id="KW-1185">Reference proteome</keyword>
<feature type="domain" description="AB hydrolase-1" evidence="2">
    <location>
        <begin position="49"/>
        <end position="284"/>
    </location>
</feature>
<dbReference type="InterPro" id="IPR051340">
    <property type="entry name" value="Haloalkane_dehalogenase"/>
</dbReference>